<keyword evidence="1" id="KW-0378">Hydrolase</keyword>
<dbReference type="Pfam" id="PF03747">
    <property type="entry name" value="ADP_ribosyl_GH"/>
    <property type="match status" value="1"/>
</dbReference>
<dbReference type="Gene3D" id="1.10.4080.10">
    <property type="entry name" value="ADP-ribosylation/Crystallin J1"/>
    <property type="match status" value="1"/>
</dbReference>
<dbReference type="Proteomes" id="UP000266441">
    <property type="component" value="Unassembled WGS sequence"/>
</dbReference>
<gene>
    <name evidence="1" type="ORF">D1164_11480</name>
</gene>
<dbReference type="RefSeq" id="WP_119350122.1">
    <property type="nucleotide sequence ID" value="NZ_QWET01000007.1"/>
</dbReference>
<dbReference type="GO" id="GO:0016787">
    <property type="term" value="F:hydrolase activity"/>
    <property type="evidence" value="ECO:0007669"/>
    <property type="project" value="UniProtKB-KW"/>
</dbReference>
<evidence type="ECO:0000313" key="2">
    <source>
        <dbReference type="Proteomes" id="UP000266441"/>
    </source>
</evidence>
<evidence type="ECO:0000313" key="1">
    <source>
        <dbReference type="EMBL" id="RIH65200.1"/>
    </source>
</evidence>
<sequence>MNLKVLLSPIVLLVFTFIECKDKTIQKESTVFADGQKITISKAVLEDKIKGGWAGQVIGCTYGGPTEFKWLGTMIDDDVPIPWDENQIEFWYDQFPGLYDDVYMDLTFVSVFEKHGLDASDTLHAQAFANARYPLWHANQAARYNILNGIMPPESGHYFNNPHADDIDFQIESDFAGLMSPGMMNASSEICDRIGHIMNFGDGWYGGVFVAGMYTQAFISDDVAFVVNEALKAIPQESRFYQLIADVVQWHKMYPGDWKQNWFEIQKKWSSEKGCPDGVFNAFNIDASLNAAYIVLGLLYGDGDYGKTIDISTRAGQDSDCNPSNAAGILGTMLGYSNIPEYWKQGLDRVEKRNFSFAAFSLTDAYNLSYRHALGMIEKHGGKVQGDTAEIVYQKVKPLELEQSFKNLYPLERISYQWPMAGKRIDEQEKEYTIEFEGAGIVLSGNAVKTDNTLPDYKLQLDVFVNGQLVENVSLPTQALIQKTNIYWNYQLEEGKNTIKMVASDVPEGYLVNIHSALIYSKIQQSSPLHHHTLKL</sequence>
<accession>A0A399D453</accession>
<dbReference type="OrthoDB" id="9761704at2"/>
<name>A0A399D453_9BACT</name>
<dbReference type="EMBL" id="QWET01000007">
    <property type="protein sequence ID" value="RIH65200.1"/>
    <property type="molecule type" value="Genomic_DNA"/>
</dbReference>
<dbReference type="InterPro" id="IPR005502">
    <property type="entry name" value="Ribosyl_crysJ1"/>
</dbReference>
<keyword evidence="2" id="KW-1185">Reference proteome</keyword>
<dbReference type="SUPFAM" id="SSF101478">
    <property type="entry name" value="ADP-ribosylglycohydrolase"/>
    <property type="match status" value="1"/>
</dbReference>
<protein>
    <submittedName>
        <fullName evidence="1">ADP-ribosylglycohydrolase family protein</fullName>
    </submittedName>
</protein>
<comment type="caution">
    <text evidence="1">The sequence shown here is derived from an EMBL/GenBank/DDBJ whole genome shotgun (WGS) entry which is preliminary data.</text>
</comment>
<dbReference type="InterPro" id="IPR036705">
    <property type="entry name" value="Ribosyl_crysJ1_sf"/>
</dbReference>
<dbReference type="AlphaFoldDB" id="A0A399D453"/>
<reference evidence="1 2" key="1">
    <citation type="journal article" date="2015" name="Int. J. Syst. Evol. Microbiol.">
        <title>Mariniphaga sediminis sp. nov., isolated from coastal sediment.</title>
        <authorList>
            <person name="Wang F.Q."/>
            <person name="Shen Q.Y."/>
            <person name="Chen G.J."/>
            <person name="Du Z.J."/>
        </authorList>
    </citation>
    <scope>NUCLEOTIDE SEQUENCE [LARGE SCALE GENOMIC DNA]</scope>
    <source>
        <strain evidence="1 2">SY21</strain>
    </source>
</reference>
<organism evidence="1 2">
    <name type="scientific">Mariniphaga sediminis</name>
    <dbReference type="NCBI Taxonomy" id="1628158"/>
    <lineage>
        <taxon>Bacteria</taxon>
        <taxon>Pseudomonadati</taxon>
        <taxon>Bacteroidota</taxon>
        <taxon>Bacteroidia</taxon>
        <taxon>Marinilabiliales</taxon>
        <taxon>Prolixibacteraceae</taxon>
        <taxon>Mariniphaga</taxon>
    </lineage>
</organism>
<proteinExistence type="predicted"/>